<dbReference type="OrthoDB" id="449062at2759"/>
<proteinExistence type="predicted"/>
<feature type="compositionally biased region" description="Polar residues" evidence="2">
    <location>
        <begin position="138"/>
        <end position="149"/>
    </location>
</feature>
<gene>
    <name evidence="3" type="ORF">IV203_021054</name>
</gene>
<evidence type="ECO:0000313" key="4">
    <source>
        <dbReference type="Proteomes" id="UP000693970"/>
    </source>
</evidence>
<dbReference type="PANTHER" id="PTHR22895:SF0">
    <property type="entry name" value="ARMADILLO REPEAT-CONTAINING PROTEIN 6"/>
    <property type="match status" value="1"/>
</dbReference>
<accession>A0A9K3PFM2</accession>
<evidence type="ECO:0000256" key="1">
    <source>
        <dbReference type="ARBA" id="ARBA00022737"/>
    </source>
</evidence>
<evidence type="ECO:0000256" key="2">
    <source>
        <dbReference type="SAM" id="MobiDB-lite"/>
    </source>
</evidence>
<dbReference type="AlphaFoldDB" id="A0A9K3PFM2"/>
<reference evidence="3" key="1">
    <citation type="journal article" date="2021" name="Sci. Rep.">
        <title>Diploid genomic architecture of Nitzschia inconspicua, an elite biomass production diatom.</title>
        <authorList>
            <person name="Oliver A."/>
            <person name="Podell S."/>
            <person name="Pinowska A."/>
            <person name="Traller J.C."/>
            <person name="Smith S.R."/>
            <person name="McClure R."/>
            <person name="Beliaev A."/>
            <person name="Bohutskyi P."/>
            <person name="Hill E.A."/>
            <person name="Rabines A."/>
            <person name="Zheng H."/>
            <person name="Allen L.Z."/>
            <person name="Kuo A."/>
            <person name="Grigoriev I.V."/>
            <person name="Allen A.E."/>
            <person name="Hazlebeck D."/>
            <person name="Allen E.E."/>
        </authorList>
    </citation>
    <scope>NUCLEOTIDE SEQUENCE</scope>
    <source>
        <strain evidence="3">Hildebrandi</strain>
    </source>
</reference>
<evidence type="ECO:0000313" key="3">
    <source>
        <dbReference type="EMBL" id="KAG7343109.1"/>
    </source>
</evidence>
<feature type="region of interest" description="Disordered" evidence="2">
    <location>
        <begin position="104"/>
        <end position="151"/>
    </location>
</feature>
<dbReference type="EMBL" id="JAGRRH010000024">
    <property type="protein sequence ID" value="KAG7343109.1"/>
    <property type="molecule type" value="Genomic_DNA"/>
</dbReference>
<protein>
    <submittedName>
        <fullName evidence="3">Uncharacterized protein</fullName>
    </submittedName>
</protein>
<feature type="region of interest" description="Disordered" evidence="2">
    <location>
        <begin position="16"/>
        <end position="35"/>
    </location>
</feature>
<comment type="caution">
    <text evidence="3">The sequence shown here is derived from an EMBL/GenBank/DDBJ whole genome shotgun (WGS) entry which is preliminary data.</text>
</comment>
<name>A0A9K3PFM2_9STRA</name>
<keyword evidence="1" id="KW-0677">Repeat</keyword>
<dbReference type="Proteomes" id="UP000693970">
    <property type="component" value="Unassembled WGS sequence"/>
</dbReference>
<keyword evidence="4" id="KW-1185">Reference proteome</keyword>
<feature type="compositionally biased region" description="Polar residues" evidence="2">
    <location>
        <begin position="104"/>
        <end position="119"/>
    </location>
</feature>
<sequence length="432" mass="47393">MNREALVQVSNVHDHGVNQRISRDERRPSFTLSSASTCGSYKSNGKLSSYRSPSNESFHSFRGSNGSLGSICSSSVIRRTRQRNATMRVIMTGSNTSLTSLHSNGSLCSIDSNGPTNGRGSLRRKKSQSFGNLRDANNGPTSLRTATGTTERRKNFSFESIASVRRESSSGYFSTGFSSHESSHTSSGANFSWSSKGVVQMAQRSNGAVVKGVIDDLQRIVDNSKLLPVKDSSFQADVEGNFRGSSASKGKLEEDLDVASVCEMAPLQQFIDTERNEREEQCFTVPHLQCFMLAQWSRVDSYYKVVITKYHGIRVLIRAMNAFARSEEVQASCCVALANLTNKLQIFHEGGAQAILNAMKEHPNSISVQSAGLDALVGLIQFILNRGRDGAETLQEMTFLVQRTEHMYLTAEGKKAWIAIAEIMETSAGKLH</sequence>
<feature type="compositionally biased region" description="Basic and acidic residues" evidence="2">
    <location>
        <begin position="16"/>
        <end position="28"/>
    </location>
</feature>
<reference evidence="3" key="2">
    <citation type="submission" date="2021-04" db="EMBL/GenBank/DDBJ databases">
        <authorList>
            <person name="Podell S."/>
        </authorList>
    </citation>
    <scope>NUCLEOTIDE SEQUENCE</scope>
    <source>
        <strain evidence="3">Hildebrandi</strain>
    </source>
</reference>
<organism evidence="3 4">
    <name type="scientific">Nitzschia inconspicua</name>
    <dbReference type="NCBI Taxonomy" id="303405"/>
    <lineage>
        <taxon>Eukaryota</taxon>
        <taxon>Sar</taxon>
        <taxon>Stramenopiles</taxon>
        <taxon>Ochrophyta</taxon>
        <taxon>Bacillariophyta</taxon>
        <taxon>Bacillariophyceae</taxon>
        <taxon>Bacillariophycidae</taxon>
        <taxon>Bacillariales</taxon>
        <taxon>Bacillariaceae</taxon>
        <taxon>Nitzschia</taxon>
    </lineage>
</organism>
<dbReference type="PANTHER" id="PTHR22895">
    <property type="entry name" value="ARMADILLO REPEAT-CONTAINING PROTEIN 6"/>
    <property type="match status" value="1"/>
</dbReference>